<feature type="transmembrane region" description="Helical" evidence="2">
    <location>
        <begin position="305"/>
        <end position="325"/>
    </location>
</feature>
<keyword evidence="2" id="KW-0472">Membrane</keyword>
<feature type="transmembrane region" description="Helical" evidence="2">
    <location>
        <begin position="185"/>
        <end position="204"/>
    </location>
</feature>
<keyword evidence="1" id="KW-0679">Respiratory chain</keyword>
<feature type="transmembrane region" description="Helical" evidence="2">
    <location>
        <begin position="44"/>
        <end position="64"/>
    </location>
</feature>
<feature type="transmembrane region" description="Helical" evidence="2">
    <location>
        <begin position="281"/>
        <end position="299"/>
    </location>
</feature>
<feature type="transmembrane region" description="Helical" evidence="2">
    <location>
        <begin position="244"/>
        <end position="269"/>
    </location>
</feature>
<dbReference type="AlphaFoldDB" id="A0A939HPZ1"/>
<dbReference type="GO" id="GO:0016020">
    <property type="term" value="C:membrane"/>
    <property type="evidence" value="ECO:0007669"/>
    <property type="project" value="InterPro"/>
</dbReference>
<evidence type="ECO:0000256" key="2">
    <source>
        <dbReference type="SAM" id="Phobius"/>
    </source>
</evidence>
<dbReference type="Pfam" id="PF00115">
    <property type="entry name" value="COX1"/>
    <property type="match status" value="1"/>
</dbReference>
<evidence type="ECO:0000313" key="4">
    <source>
        <dbReference type="EMBL" id="MBO1325893.1"/>
    </source>
</evidence>
<dbReference type="GO" id="GO:0020037">
    <property type="term" value="F:heme binding"/>
    <property type="evidence" value="ECO:0007669"/>
    <property type="project" value="InterPro"/>
</dbReference>
<keyword evidence="1" id="KW-0813">Transport</keyword>
<organism evidence="4 5">
    <name type="scientific">Acetobacter garciniae</name>
    <dbReference type="NCBI Taxonomy" id="2817435"/>
    <lineage>
        <taxon>Bacteria</taxon>
        <taxon>Pseudomonadati</taxon>
        <taxon>Pseudomonadota</taxon>
        <taxon>Alphaproteobacteria</taxon>
        <taxon>Acetobacterales</taxon>
        <taxon>Acetobacteraceae</taxon>
        <taxon>Acetobacter</taxon>
    </lineage>
</organism>
<dbReference type="PROSITE" id="PS50855">
    <property type="entry name" value="COX1"/>
    <property type="match status" value="1"/>
</dbReference>
<feature type="transmembrane region" description="Helical" evidence="2">
    <location>
        <begin position="109"/>
        <end position="130"/>
    </location>
</feature>
<evidence type="ECO:0000259" key="3">
    <source>
        <dbReference type="PROSITE" id="PS50855"/>
    </source>
</evidence>
<comment type="caution">
    <text evidence="4">The sequence shown here is derived from an EMBL/GenBank/DDBJ whole genome shotgun (WGS) entry which is preliminary data.</text>
</comment>
<dbReference type="GO" id="GO:0004129">
    <property type="term" value="F:cytochrome-c oxidase activity"/>
    <property type="evidence" value="ECO:0007669"/>
    <property type="project" value="InterPro"/>
</dbReference>
<keyword evidence="1" id="KW-0249">Electron transport</keyword>
<sequence>MGAAYVLLAALAGLCGGGLSVANGLGLLPAGSLGARIEQAHPALMLLYVAIPALVGGFGTLWLPRALARSRMLARGFNGAGLGLVVCAALLTVVNAGQGASAHATGAGVAILLWCAGTLSTCMALLATVFDSRADSIARRAFSPFVWGEMLAAAVLLLSVPVLAGQVVRGWIWPSLTQPVMAESFAGPVSLVILLAGFGIVFEMSARFARFSERPVAIIMAATAATGVVAWVKTEFVQGAERTSAVWVGGVVLALCSLSAVCLAGLWLAGTWKSRVALRTPLLWGLGFLAVVSVGWVAQVVDGTGLHSALQLGALYAVCGGFYLWRGEECGFWYPQALALLHFGLTAAATALVFMPGQQVLSGALFGLSALCFVLTAGASFGRNVPAASVVPAPAPRGANAEEPAR</sequence>
<feature type="transmembrane region" description="Helical" evidence="2">
    <location>
        <begin position="151"/>
        <end position="173"/>
    </location>
</feature>
<evidence type="ECO:0000313" key="5">
    <source>
        <dbReference type="Proteomes" id="UP000664073"/>
    </source>
</evidence>
<proteinExistence type="predicted"/>
<feature type="transmembrane region" description="Helical" evidence="2">
    <location>
        <begin position="337"/>
        <end position="355"/>
    </location>
</feature>
<gene>
    <name evidence="4" type="ORF">J2D77_12085</name>
</gene>
<dbReference type="SUPFAM" id="SSF81442">
    <property type="entry name" value="Cytochrome c oxidase subunit I-like"/>
    <property type="match status" value="1"/>
</dbReference>
<protein>
    <submittedName>
        <fullName evidence="4">Cbb3-type cytochrome c oxidase subunit I</fullName>
    </submittedName>
</protein>
<feature type="transmembrane region" description="Helical" evidence="2">
    <location>
        <begin position="76"/>
        <end position="97"/>
    </location>
</feature>
<dbReference type="Proteomes" id="UP000664073">
    <property type="component" value="Unassembled WGS sequence"/>
</dbReference>
<accession>A0A939HPZ1</accession>
<name>A0A939HPZ1_9PROT</name>
<dbReference type="Gene3D" id="1.20.210.10">
    <property type="entry name" value="Cytochrome c oxidase-like, subunit I domain"/>
    <property type="match status" value="1"/>
</dbReference>
<keyword evidence="5" id="KW-1185">Reference proteome</keyword>
<feature type="domain" description="Cytochrome oxidase subunit I profile" evidence="3">
    <location>
        <begin position="1"/>
        <end position="356"/>
    </location>
</feature>
<dbReference type="EMBL" id="JAFVMH010000006">
    <property type="protein sequence ID" value="MBO1325893.1"/>
    <property type="molecule type" value="Genomic_DNA"/>
</dbReference>
<dbReference type="InterPro" id="IPR000883">
    <property type="entry name" value="Cyt_C_Oxase_1"/>
</dbReference>
<reference evidence="4" key="1">
    <citation type="submission" date="2021-03" db="EMBL/GenBank/DDBJ databases">
        <title>The complete genome sequence of Acetobacter sp. TBRC 12339.</title>
        <authorList>
            <person name="Charoenyingcharoen P."/>
            <person name="Yukphan P."/>
        </authorList>
    </citation>
    <scope>NUCLEOTIDE SEQUENCE</scope>
    <source>
        <strain evidence="4">TBRC 12339</strain>
    </source>
</reference>
<keyword evidence="2" id="KW-1133">Transmembrane helix</keyword>
<evidence type="ECO:0000256" key="1">
    <source>
        <dbReference type="ARBA" id="ARBA00022660"/>
    </source>
</evidence>
<feature type="transmembrane region" description="Helical" evidence="2">
    <location>
        <begin position="216"/>
        <end position="232"/>
    </location>
</feature>
<dbReference type="InterPro" id="IPR036927">
    <property type="entry name" value="Cyt_c_oxase-like_su1_sf"/>
</dbReference>
<dbReference type="GO" id="GO:0009060">
    <property type="term" value="P:aerobic respiration"/>
    <property type="evidence" value="ECO:0007669"/>
    <property type="project" value="InterPro"/>
</dbReference>
<feature type="transmembrane region" description="Helical" evidence="2">
    <location>
        <begin position="361"/>
        <end position="381"/>
    </location>
</feature>
<dbReference type="InterPro" id="IPR023616">
    <property type="entry name" value="Cyt_c_oxase-like_su1_dom"/>
</dbReference>
<keyword evidence="2" id="KW-0812">Transmembrane</keyword>